<proteinExistence type="predicted"/>
<accession>A0A6C0EI03</accession>
<sequence length="37" mass="4397">MLLSFVNLRIYWSVFAKIKFELSNSFTSKTRKISPML</sequence>
<organism evidence="1">
    <name type="scientific">viral metagenome</name>
    <dbReference type="NCBI Taxonomy" id="1070528"/>
    <lineage>
        <taxon>unclassified sequences</taxon>
        <taxon>metagenomes</taxon>
        <taxon>organismal metagenomes</taxon>
    </lineage>
</organism>
<name>A0A6C0EI03_9ZZZZ</name>
<dbReference type="AlphaFoldDB" id="A0A6C0EI03"/>
<evidence type="ECO:0000313" key="1">
    <source>
        <dbReference type="EMBL" id="QHT28053.1"/>
    </source>
</evidence>
<dbReference type="EMBL" id="MN738851">
    <property type="protein sequence ID" value="QHT28053.1"/>
    <property type="molecule type" value="Genomic_DNA"/>
</dbReference>
<protein>
    <submittedName>
        <fullName evidence="1">Uncharacterized protein</fullName>
    </submittedName>
</protein>
<reference evidence="1" key="1">
    <citation type="journal article" date="2020" name="Nature">
        <title>Giant virus diversity and host interactions through global metagenomics.</title>
        <authorList>
            <person name="Schulz F."/>
            <person name="Roux S."/>
            <person name="Paez-Espino D."/>
            <person name="Jungbluth S."/>
            <person name="Walsh D.A."/>
            <person name="Denef V.J."/>
            <person name="McMahon K.D."/>
            <person name="Konstantinidis K.T."/>
            <person name="Eloe-Fadrosh E.A."/>
            <person name="Kyrpides N.C."/>
            <person name="Woyke T."/>
        </authorList>
    </citation>
    <scope>NUCLEOTIDE SEQUENCE</scope>
    <source>
        <strain evidence="1">GVMAG-M-3300001348-25</strain>
    </source>
</reference>